<sequence>MRAVLGRCAYATRARKSGAAWLKTAAFSSAGNLGTKRGPNSASGIDADPFQTIDFAEIDLRTRYRILCGAILPRPIAWISTVDSEGVNNVAPLSFFMPVTSDPPSLAFSLTTKKDGSLKDTLQNLKSNRQFVVNHVTSECFMAMYETSKEFDPTVDEFGMAKLTPIASKLVAPSRIAEAPIHMECELIDTMPVGNIKNYGSSTLVVGRVLVTHVQDKYLEERSDGAKAVRTQDMETVARLGGLEYGTIGNRWTLEQDTNWNEKHW</sequence>
<dbReference type="AlphaFoldDB" id="A0A7S2XH19"/>
<evidence type="ECO:0000259" key="5">
    <source>
        <dbReference type="SMART" id="SM00903"/>
    </source>
</evidence>
<keyword evidence="2" id="KW-0285">Flavoprotein</keyword>
<feature type="domain" description="Flavin reductase like" evidence="5">
    <location>
        <begin position="69"/>
        <end position="226"/>
    </location>
</feature>
<dbReference type="GO" id="GO:0010181">
    <property type="term" value="F:FMN binding"/>
    <property type="evidence" value="ECO:0007669"/>
    <property type="project" value="InterPro"/>
</dbReference>
<dbReference type="PANTHER" id="PTHR33798:SF5">
    <property type="entry name" value="FLAVIN REDUCTASE LIKE DOMAIN-CONTAINING PROTEIN"/>
    <property type="match status" value="1"/>
</dbReference>
<dbReference type="PANTHER" id="PTHR33798">
    <property type="entry name" value="FLAVOPROTEIN OXYGENASE"/>
    <property type="match status" value="1"/>
</dbReference>
<reference evidence="6" key="1">
    <citation type="submission" date="2021-01" db="EMBL/GenBank/DDBJ databases">
        <authorList>
            <person name="Corre E."/>
            <person name="Pelletier E."/>
            <person name="Niang G."/>
            <person name="Scheremetjew M."/>
            <person name="Finn R."/>
            <person name="Kale V."/>
            <person name="Holt S."/>
            <person name="Cochrane G."/>
            <person name="Meng A."/>
            <person name="Brown T."/>
            <person name="Cohen L."/>
        </authorList>
    </citation>
    <scope>NUCLEOTIDE SEQUENCE</scope>
    <source>
        <strain evidence="6">CCMP622</strain>
    </source>
</reference>
<dbReference type="Pfam" id="PF01613">
    <property type="entry name" value="Flavin_Reduct"/>
    <property type="match status" value="1"/>
</dbReference>
<protein>
    <recommendedName>
        <fullName evidence="5">Flavin reductase like domain-containing protein</fullName>
    </recommendedName>
</protein>
<evidence type="ECO:0000313" key="6">
    <source>
        <dbReference type="EMBL" id="CAD9777741.1"/>
    </source>
</evidence>
<evidence type="ECO:0000256" key="3">
    <source>
        <dbReference type="ARBA" id="ARBA00022643"/>
    </source>
</evidence>
<comment type="cofactor">
    <cofactor evidence="1">
        <name>FMN</name>
        <dbReference type="ChEBI" id="CHEBI:58210"/>
    </cofactor>
</comment>
<proteinExistence type="inferred from homology"/>
<organism evidence="6">
    <name type="scientific">Lotharella oceanica</name>
    <dbReference type="NCBI Taxonomy" id="641309"/>
    <lineage>
        <taxon>Eukaryota</taxon>
        <taxon>Sar</taxon>
        <taxon>Rhizaria</taxon>
        <taxon>Cercozoa</taxon>
        <taxon>Chlorarachniophyceae</taxon>
        <taxon>Lotharella</taxon>
    </lineage>
</organism>
<dbReference type="InterPro" id="IPR002563">
    <property type="entry name" value="Flavin_Rdtase-like_dom"/>
</dbReference>
<dbReference type="Gene3D" id="2.30.110.10">
    <property type="entry name" value="Electron Transport, Fmn-binding Protein, Chain A"/>
    <property type="match status" value="1"/>
</dbReference>
<gene>
    <name evidence="6" type="ORF">LSP00402_LOCUS21757</name>
</gene>
<keyword evidence="3" id="KW-0288">FMN</keyword>
<name>A0A7S2XH19_9EUKA</name>
<dbReference type="InterPro" id="IPR012349">
    <property type="entry name" value="Split_barrel_FMN-bd"/>
</dbReference>
<evidence type="ECO:0000256" key="2">
    <source>
        <dbReference type="ARBA" id="ARBA00022630"/>
    </source>
</evidence>
<evidence type="ECO:0000256" key="4">
    <source>
        <dbReference type="ARBA" id="ARBA00038054"/>
    </source>
</evidence>
<comment type="similarity">
    <text evidence="4">Belongs to the flavoredoxin family.</text>
</comment>
<dbReference type="SMART" id="SM00903">
    <property type="entry name" value="Flavin_Reduct"/>
    <property type="match status" value="1"/>
</dbReference>
<accession>A0A7S2XH19</accession>
<dbReference type="SUPFAM" id="SSF50475">
    <property type="entry name" value="FMN-binding split barrel"/>
    <property type="match status" value="1"/>
</dbReference>
<evidence type="ECO:0000256" key="1">
    <source>
        <dbReference type="ARBA" id="ARBA00001917"/>
    </source>
</evidence>
<dbReference type="EMBL" id="HBHP01035345">
    <property type="protein sequence ID" value="CAD9777741.1"/>
    <property type="molecule type" value="Transcribed_RNA"/>
</dbReference>